<dbReference type="RefSeq" id="WP_155341398.1">
    <property type="nucleotide sequence ID" value="NZ_BAAABN010000022.1"/>
</dbReference>
<keyword evidence="3" id="KW-1185">Reference proteome</keyword>
<dbReference type="SUPFAM" id="SSF56024">
    <property type="entry name" value="Phospholipase D/nuclease"/>
    <property type="match status" value="1"/>
</dbReference>
<name>A0A5M3W972_9ACTN</name>
<dbReference type="SMART" id="SM00155">
    <property type="entry name" value="PLDc"/>
    <property type="match status" value="1"/>
</dbReference>
<evidence type="ECO:0000259" key="1">
    <source>
        <dbReference type="PROSITE" id="PS50035"/>
    </source>
</evidence>
<dbReference type="GO" id="GO:0030572">
    <property type="term" value="F:phosphatidyltransferase activity"/>
    <property type="evidence" value="ECO:0007669"/>
    <property type="project" value="UniProtKB-ARBA"/>
</dbReference>
<dbReference type="PANTHER" id="PTHR21248:SF22">
    <property type="entry name" value="PHOSPHOLIPASE D"/>
    <property type="match status" value="1"/>
</dbReference>
<sequence length="281" mass="30076">MTGLDIPQTAPPLSHVLSELVASLPETHLTAWIRVLRTIATPDERTEARLATAHPGAGIGPRASLLVTSWMATNAQLPGSAVALALEAASHRYEQDLASHHIEIVVSGPVSDSVPIRLTASVAVKVIRAATSRLLITSYAAFGIREIVSEIWAAAERGVSVDLILETARSSGGKLGGDSDGRTAFHDLRFHPDVHLWQWANDQRHGPGGRRGSMHAKVIAADRAIAFLGSANLTDNAYTDNLEIGAIIHDLTAVANLVDHFTTLMRSEDGPLTRLSWSPRP</sequence>
<dbReference type="PANTHER" id="PTHR21248">
    <property type="entry name" value="CARDIOLIPIN SYNTHASE"/>
    <property type="match status" value="1"/>
</dbReference>
<dbReference type="Pfam" id="PF13091">
    <property type="entry name" value="PLDc_2"/>
    <property type="match status" value="1"/>
</dbReference>
<dbReference type="EMBL" id="BLAD01000099">
    <property type="protein sequence ID" value="GES05386.1"/>
    <property type="molecule type" value="Genomic_DNA"/>
</dbReference>
<dbReference type="OrthoDB" id="3378609at2"/>
<protein>
    <recommendedName>
        <fullName evidence="1">PLD phosphodiesterase domain-containing protein</fullName>
    </recommendedName>
</protein>
<feature type="domain" description="PLD phosphodiesterase" evidence="1">
    <location>
        <begin position="210"/>
        <end position="237"/>
    </location>
</feature>
<evidence type="ECO:0000313" key="2">
    <source>
        <dbReference type="EMBL" id="GES05386.1"/>
    </source>
</evidence>
<proteinExistence type="predicted"/>
<dbReference type="GO" id="GO:0032049">
    <property type="term" value="P:cardiolipin biosynthetic process"/>
    <property type="evidence" value="ECO:0007669"/>
    <property type="project" value="UniProtKB-ARBA"/>
</dbReference>
<dbReference type="InterPro" id="IPR047955">
    <property type="entry name" value="DrmC-like"/>
</dbReference>
<reference evidence="2 3" key="1">
    <citation type="submission" date="2019-10" db="EMBL/GenBank/DDBJ databases">
        <title>Whole genome shotgun sequence of Acrocarpospora corrugata NBRC 13972.</title>
        <authorList>
            <person name="Ichikawa N."/>
            <person name="Kimura A."/>
            <person name="Kitahashi Y."/>
            <person name="Komaki H."/>
            <person name="Oguchi A."/>
        </authorList>
    </citation>
    <scope>NUCLEOTIDE SEQUENCE [LARGE SCALE GENOMIC DNA]</scope>
    <source>
        <strain evidence="2 3">NBRC 13972</strain>
    </source>
</reference>
<organism evidence="2 3">
    <name type="scientific">Acrocarpospora corrugata</name>
    <dbReference type="NCBI Taxonomy" id="35763"/>
    <lineage>
        <taxon>Bacteria</taxon>
        <taxon>Bacillati</taxon>
        <taxon>Actinomycetota</taxon>
        <taxon>Actinomycetes</taxon>
        <taxon>Streptosporangiales</taxon>
        <taxon>Streptosporangiaceae</taxon>
        <taxon>Acrocarpospora</taxon>
    </lineage>
</organism>
<dbReference type="Gene3D" id="3.30.870.10">
    <property type="entry name" value="Endonuclease Chain A"/>
    <property type="match status" value="1"/>
</dbReference>
<dbReference type="PROSITE" id="PS50035">
    <property type="entry name" value="PLD"/>
    <property type="match status" value="1"/>
</dbReference>
<dbReference type="Proteomes" id="UP000334990">
    <property type="component" value="Unassembled WGS sequence"/>
</dbReference>
<accession>A0A5M3W972</accession>
<dbReference type="InterPro" id="IPR025202">
    <property type="entry name" value="PLD-like_dom"/>
</dbReference>
<comment type="caution">
    <text evidence="2">The sequence shown here is derived from an EMBL/GenBank/DDBJ whole genome shotgun (WGS) entry which is preliminary data.</text>
</comment>
<dbReference type="NCBIfam" id="NF038319">
    <property type="entry name" value="DISARM_DrmC_I"/>
    <property type="match status" value="1"/>
</dbReference>
<evidence type="ECO:0000313" key="3">
    <source>
        <dbReference type="Proteomes" id="UP000334990"/>
    </source>
</evidence>
<dbReference type="InterPro" id="IPR001736">
    <property type="entry name" value="PLipase_D/transphosphatidylase"/>
</dbReference>
<dbReference type="AlphaFoldDB" id="A0A5M3W972"/>
<gene>
    <name evidence="2" type="ORF">Acor_74540</name>
</gene>